<proteinExistence type="inferred from homology"/>
<evidence type="ECO:0000256" key="2">
    <source>
        <dbReference type="RuleBase" id="RU364082"/>
    </source>
</evidence>
<protein>
    <recommendedName>
        <fullName evidence="2">dTDP-4-dehydrorhamnose reductase</fullName>
        <ecNumber evidence="2">1.1.1.133</ecNumber>
    </recommendedName>
</protein>
<evidence type="ECO:0000256" key="1">
    <source>
        <dbReference type="ARBA" id="ARBA00010944"/>
    </source>
</evidence>
<dbReference type="EMBL" id="AUZI01000023">
    <property type="protein sequence ID" value="KID48594.1"/>
    <property type="molecule type" value="Genomic_DNA"/>
</dbReference>
<dbReference type="SUPFAM" id="SSF51735">
    <property type="entry name" value="NAD(P)-binding Rossmann-fold domains"/>
    <property type="match status" value="1"/>
</dbReference>
<dbReference type="NCBIfam" id="TIGR01214">
    <property type="entry name" value="rmlD"/>
    <property type="match status" value="1"/>
</dbReference>
<keyword evidence="2" id="KW-0521">NADP</keyword>
<sequence length="279" mass="32554">MILITGAKGQLGMAFQRLFQREKIEYIATDKEELDITNEIILQDFVKGKEISLLINCAAYNQVDKAEAEREECEKLNSEAPEKLAVLAKKIGADYITYSSDFVFDGEKNSPYTEEDIPNPLSVYGRMKWEGEKAVFQEKENSFVIRTSWIFGKDRPNFIRQLLDWADIKQELFMVENQISSLSYAEDLAYFSWKLFQTKQYGLYHFSNSGESSKYDQAKYILEKIDWKGRLHRAKREDFSQEAKRPKYSKLDSSKLEKTIGEKIPSWEDAICRFLEESL</sequence>
<dbReference type="GO" id="GO:0019305">
    <property type="term" value="P:dTDP-rhamnose biosynthetic process"/>
    <property type="evidence" value="ECO:0007669"/>
    <property type="project" value="UniProtKB-UniPathway"/>
</dbReference>
<feature type="domain" description="RmlD-like substrate binding" evidence="3">
    <location>
        <begin position="2"/>
        <end position="277"/>
    </location>
</feature>
<keyword evidence="2" id="KW-0560">Oxidoreductase</keyword>
<reference evidence="4 5" key="1">
    <citation type="submission" date="2013-08" db="EMBL/GenBank/DDBJ databases">
        <title>An opportunistic ruminal bacterium that causes liver abscesses in cattle.</title>
        <authorList>
            <person name="Benahmed F.H."/>
            <person name="Rasmussen M."/>
            <person name="Harbottle H."/>
            <person name="Soppet D."/>
            <person name="Nagaraja T.G."/>
            <person name="Davidson M."/>
        </authorList>
    </citation>
    <scope>NUCLEOTIDE SEQUENCE [LARGE SCALE GENOMIC DNA]</scope>
    <source>
        <strain evidence="4 5">B35</strain>
    </source>
</reference>
<dbReference type="EC" id="1.1.1.133" evidence="2"/>
<evidence type="ECO:0000259" key="3">
    <source>
        <dbReference type="Pfam" id="PF04321"/>
    </source>
</evidence>
<dbReference type="Gene3D" id="3.40.50.720">
    <property type="entry name" value="NAD(P)-binding Rossmann-like Domain"/>
    <property type="match status" value="1"/>
</dbReference>
<accession>A0A017H644</accession>
<dbReference type="PATRIC" id="fig|1226633.4.peg.2022"/>
<dbReference type="InterPro" id="IPR036291">
    <property type="entry name" value="NAD(P)-bd_dom_sf"/>
</dbReference>
<dbReference type="AlphaFoldDB" id="A0A017H644"/>
<dbReference type="Gene3D" id="3.90.25.10">
    <property type="entry name" value="UDP-galactose 4-epimerase, domain 1"/>
    <property type="match status" value="1"/>
</dbReference>
<dbReference type="Proteomes" id="UP000031184">
    <property type="component" value="Unassembled WGS sequence"/>
</dbReference>
<dbReference type="GO" id="GO:0005829">
    <property type="term" value="C:cytosol"/>
    <property type="evidence" value="ECO:0007669"/>
    <property type="project" value="TreeGrafter"/>
</dbReference>
<dbReference type="Pfam" id="PF04321">
    <property type="entry name" value="RmlD_sub_bind"/>
    <property type="match status" value="1"/>
</dbReference>
<dbReference type="RefSeq" id="WP_039122360.1">
    <property type="nucleotide sequence ID" value="NZ_AOJP01000002.1"/>
</dbReference>
<gene>
    <name evidence="4" type="ORF">C095_09980</name>
</gene>
<dbReference type="PANTHER" id="PTHR10491">
    <property type="entry name" value="DTDP-4-DEHYDRORHAMNOSE REDUCTASE"/>
    <property type="match status" value="1"/>
</dbReference>
<comment type="function">
    <text evidence="2">Catalyzes the reduction of dTDP-6-deoxy-L-lyxo-4-hexulose to yield dTDP-L-rhamnose.</text>
</comment>
<evidence type="ECO:0000313" key="4">
    <source>
        <dbReference type="EMBL" id="KID48594.1"/>
    </source>
</evidence>
<comment type="caution">
    <text evidence="4">The sequence shown here is derived from an EMBL/GenBank/DDBJ whole genome shotgun (WGS) entry which is preliminary data.</text>
</comment>
<dbReference type="InterPro" id="IPR005913">
    <property type="entry name" value="dTDP_dehydrorham_reduct"/>
</dbReference>
<dbReference type="CDD" id="cd05254">
    <property type="entry name" value="dTDP_HR_like_SDR_e"/>
    <property type="match status" value="1"/>
</dbReference>
<comment type="pathway">
    <text evidence="2">Carbohydrate biosynthesis; dTDP-L-rhamnose biosynthesis.</text>
</comment>
<comment type="similarity">
    <text evidence="1 2">Belongs to the dTDP-4-dehydrorhamnose reductase family.</text>
</comment>
<dbReference type="PANTHER" id="PTHR10491:SF4">
    <property type="entry name" value="METHIONINE ADENOSYLTRANSFERASE 2 SUBUNIT BETA"/>
    <property type="match status" value="1"/>
</dbReference>
<organism evidence="4 5">
    <name type="scientific">Fusobacterium necrophorum subsp. funduliforme B35</name>
    <dbReference type="NCBI Taxonomy" id="1226633"/>
    <lineage>
        <taxon>Bacteria</taxon>
        <taxon>Fusobacteriati</taxon>
        <taxon>Fusobacteriota</taxon>
        <taxon>Fusobacteriia</taxon>
        <taxon>Fusobacteriales</taxon>
        <taxon>Fusobacteriaceae</taxon>
        <taxon>Fusobacterium</taxon>
    </lineage>
</organism>
<dbReference type="UniPathway" id="UPA00124"/>
<dbReference type="OrthoDB" id="9803892at2"/>
<dbReference type="InterPro" id="IPR029903">
    <property type="entry name" value="RmlD-like-bd"/>
</dbReference>
<dbReference type="GO" id="GO:0008831">
    <property type="term" value="F:dTDP-4-dehydrorhamnose reductase activity"/>
    <property type="evidence" value="ECO:0007669"/>
    <property type="project" value="UniProtKB-EC"/>
</dbReference>
<name>A0A017H644_9FUSO</name>
<evidence type="ECO:0000313" key="5">
    <source>
        <dbReference type="Proteomes" id="UP000031184"/>
    </source>
</evidence>